<proteinExistence type="predicted"/>
<dbReference type="Gene3D" id="3.30.70.1230">
    <property type="entry name" value="Nucleotide cyclase"/>
    <property type="match status" value="1"/>
</dbReference>
<organism evidence="2 3">
    <name type="scientific">Reticulomyxa filosa</name>
    <dbReference type="NCBI Taxonomy" id="46433"/>
    <lineage>
        <taxon>Eukaryota</taxon>
        <taxon>Sar</taxon>
        <taxon>Rhizaria</taxon>
        <taxon>Retaria</taxon>
        <taxon>Foraminifera</taxon>
        <taxon>Monothalamids</taxon>
        <taxon>Reticulomyxidae</taxon>
        <taxon>Reticulomyxa</taxon>
    </lineage>
</organism>
<feature type="domain" description="Guanylate cyclase" evidence="1">
    <location>
        <begin position="113"/>
        <end position="265"/>
    </location>
</feature>
<evidence type="ECO:0000313" key="3">
    <source>
        <dbReference type="Proteomes" id="UP000023152"/>
    </source>
</evidence>
<accession>X6MJQ4</accession>
<gene>
    <name evidence="2" type="ORF">RFI_23273</name>
</gene>
<dbReference type="Proteomes" id="UP000023152">
    <property type="component" value="Unassembled WGS sequence"/>
</dbReference>
<dbReference type="OrthoDB" id="194468at2759"/>
<evidence type="ECO:0000259" key="1">
    <source>
        <dbReference type="PROSITE" id="PS50125"/>
    </source>
</evidence>
<name>X6MJQ4_RETFI</name>
<dbReference type="PROSITE" id="PS50125">
    <property type="entry name" value="GUANYLATE_CYCLASE_2"/>
    <property type="match status" value="1"/>
</dbReference>
<reference evidence="2 3" key="1">
    <citation type="journal article" date="2013" name="Curr. Biol.">
        <title>The Genome of the Foraminiferan Reticulomyxa filosa.</title>
        <authorList>
            <person name="Glockner G."/>
            <person name="Hulsmann N."/>
            <person name="Schleicher M."/>
            <person name="Noegel A.A."/>
            <person name="Eichinger L."/>
            <person name="Gallinger C."/>
            <person name="Pawlowski J."/>
            <person name="Sierra R."/>
            <person name="Euteneuer U."/>
            <person name="Pillet L."/>
            <person name="Moustafa A."/>
            <person name="Platzer M."/>
            <person name="Groth M."/>
            <person name="Szafranski K."/>
            <person name="Schliwa M."/>
        </authorList>
    </citation>
    <scope>NUCLEOTIDE SEQUENCE [LARGE SCALE GENOMIC DNA]</scope>
</reference>
<dbReference type="PANTHER" id="PTHR47455:SF1">
    <property type="entry name" value="GUANYLATE CYCLASE DOMAIN-CONTAINING PROTEIN"/>
    <property type="match status" value="1"/>
</dbReference>
<evidence type="ECO:0000313" key="2">
    <source>
        <dbReference type="EMBL" id="ETO14094.1"/>
    </source>
</evidence>
<dbReference type="GO" id="GO:0009190">
    <property type="term" value="P:cyclic nucleotide biosynthetic process"/>
    <property type="evidence" value="ECO:0007669"/>
    <property type="project" value="InterPro"/>
</dbReference>
<dbReference type="AlphaFoldDB" id="X6MJQ4"/>
<keyword evidence="3" id="KW-1185">Reference proteome</keyword>
<protein>
    <recommendedName>
        <fullName evidence="1">Guanylate cyclase domain-containing protein</fullName>
    </recommendedName>
</protein>
<dbReference type="GO" id="GO:0035556">
    <property type="term" value="P:intracellular signal transduction"/>
    <property type="evidence" value="ECO:0007669"/>
    <property type="project" value="InterPro"/>
</dbReference>
<dbReference type="SUPFAM" id="SSF55073">
    <property type="entry name" value="Nucleotide cyclase"/>
    <property type="match status" value="1"/>
</dbReference>
<dbReference type="Pfam" id="PF00211">
    <property type="entry name" value="Guanylate_cyc"/>
    <property type="match status" value="1"/>
</dbReference>
<dbReference type="InterPro" id="IPR029787">
    <property type="entry name" value="Nucleotide_cyclase"/>
</dbReference>
<dbReference type="PANTHER" id="PTHR47455">
    <property type="entry name" value="ADENYLYL CYCLASE BETA"/>
    <property type="match status" value="1"/>
</dbReference>
<dbReference type="CDD" id="cd07302">
    <property type="entry name" value="CHD"/>
    <property type="match status" value="1"/>
</dbReference>
<dbReference type="OMA" id="KIFEISI"/>
<comment type="caution">
    <text evidence="2">The sequence shown here is derived from an EMBL/GenBank/DDBJ whole genome shotgun (WGS) entry which is preliminary data.</text>
</comment>
<dbReference type="InterPro" id="IPR001054">
    <property type="entry name" value="A/G_cyclase"/>
</dbReference>
<sequence length="399" mass="45284">MQQILSNVFFILTFTNEQHKGKKRNTLEDSFLIKTQHNKIFEISILLNYSFCIILFFKGIHIKKSETQPMNHESHSNQMDMNIISSLLPHAVIKFALANQDTKPPLQQTFWTVALFADVSGFTQLSESFASKGPQGAEELAFFLNRYMEQLVRHVARAGGEVFKFAGDAMLVLWVPPESNKNEEEKCEELLKEMAHRAVQVRMYLHNFCSVAIQEELNQAELTKGVSLSVKIGIGVGKANVLHVGGLYNRIEYFACGLPLMQAFESEKHATKGDIIVSNDTWKLIHDSFSGKQNKTNKKMKKGTPLDIHGFIKVTRLSHNIRNISSNLAKCREIEGYHNFQVLLNRYIPAAVLPYLTKNYQASWAGELRMVSVLFINIGVELSRVKNWTNLICSGSKML</sequence>
<dbReference type="EMBL" id="ASPP01020217">
    <property type="protein sequence ID" value="ETO14094.1"/>
    <property type="molecule type" value="Genomic_DNA"/>
</dbReference>